<dbReference type="AlphaFoldDB" id="A0A4Z1GBC7"/>
<evidence type="ECO:0000259" key="2">
    <source>
        <dbReference type="Pfam" id="PF02668"/>
    </source>
</evidence>
<evidence type="ECO:0000313" key="3">
    <source>
        <dbReference type="EMBL" id="TGO31453.1"/>
    </source>
</evidence>
<proteinExistence type="predicted"/>
<dbReference type="EMBL" id="PQXK01000753">
    <property type="protein sequence ID" value="TGO31453.1"/>
    <property type="molecule type" value="Genomic_DNA"/>
</dbReference>
<comment type="caution">
    <text evidence="3">The sequence shown here is derived from an EMBL/GenBank/DDBJ whole genome shotgun (WGS) entry which is preliminary data.</text>
</comment>
<dbReference type="SUPFAM" id="SSF51197">
    <property type="entry name" value="Clavaminate synthase-like"/>
    <property type="match status" value="1"/>
</dbReference>
<feature type="domain" description="TauD/TfdA-like" evidence="2">
    <location>
        <begin position="448"/>
        <end position="691"/>
    </location>
</feature>
<evidence type="ECO:0000313" key="4">
    <source>
        <dbReference type="Proteomes" id="UP000297814"/>
    </source>
</evidence>
<dbReference type="Gene3D" id="3.60.130.10">
    <property type="entry name" value="Clavaminate synthase-like"/>
    <property type="match status" value="1"/>
</dbReference>
<name>A0A4Z1GBC7_9HELO</name>
<gene>
    <name evidence="3" type="ORF">BHYA_0758g00010</name>
</gene>
<organism evidence="3 4">
    <name type="scientific">Botrytis hyacinthi</name>
    <dbReference type="NCBI Taxonomy" id="278943"/>
    <lineage>
        <taxon>Eukaryota</taxon>
        <taxon>Fungi</taxon>
        <taxon>Dikarya</taxon>
        <taxon>Ascomycota</taxon>
        <taxon>Pezizomycotina</taxon>
        <taxon>Leotiomycetes</taxon>
        <taxon>Helotiales</taxon>
        <taxon>Sclerotiniaceae</taxon>
        <taxon>Botrytis</taxon>
    </lineage>
</organism>
<dbReference type="GO" id="GO:0016491">
    <property type="term" value="F:oxidoreductase activity"/>
    <property type="evidence" value="ECO:0007669"/>
    <property type="project" value="UniProtKB-KW"/>
</dbReference>
<dbReference type="Pfam" id="PF02668">
    <property type="entry name" value="TauD"/>
    <property type="match status" value="1"/>
</dbReference>
<keyword evidence="4" id="KW-1185">Reference proteome</keyword>
<dbReference type="Proteomes" id="UP000297814">
    <property type="component" value="Unassembled WGS sequence"/>
</dbReference>
<reference evidence="3 4" key="1">
    <citation type="submission" date="2017-12" db="EMBL/GenBank/DDBJ databases">
        <title>Comparative genomics of Botrytis spp.</title>
        <authorList>
            <person name="Valero-Jimenez C.A."/>
            <person name="Tapia P."/>
            <person name="Veloso J."/>
            <person name="Silva-Moreno E."/>
            <person name="Staats M."/>
            <person name="Valdes J.H."/>
            <person name="Van Kan J.A.L."/>
        </authorList>
    </citation>
    <scope>NUCLEOTIDE SEQUENCE [LARGE SCALE GENOMIC DNA]</scope>
    <source>
        <strain evidence="3 4">Bh0001</strain>
    </source>
</reference>
<dbReference type="InterPro" id="IPR003819">
    <property type="entry name" value="TauD/TfdA-like"/>
</dbReference>
<sequence>MPVLPHQERILRWIEDEGKEVVPPFSSRRGAWRPDFLFNTETVSQSNATKSTIENPQICEINARFLVNGFFGTAFTHEAYQKSGLEFLGLKSPVEPSQVFATFITMFDIRKPIHLLKSSEPGMDIHLFEFYLRERCGLKVQFITPEQLRLIPNANCKSGATLCCTVPSAENASREKVDLKDSRLVSPEGEILEQVYQVTLELHQWEIESMSQEMLKALAPLCFNDLRTIFLVHDKRMLGIVLQELESLVEMNVLTTAEAELLRKGIVPTILPGSPELKELIQISHSGSRVKDDYILKLTSSGKGKGIIFGTDVSDDEWMGLLGGLSKQFVSGSNYIVQRLITQPKFDVIVSSKDGRPVKQHNNLVGTFMMADGQHLGTACWRTGPERICAISHGGAWMCSLVRDANYATMAATAKFSRQSTEFSGYGTSSDVPRIIVSNLDDAQNIMHVNTIDAALQKHGIMIITLAFPDPDSTYLLELVQSLQRHHAHGEPLAHSSTRGWFWDVKPTPKTASIEHHARSETMDDFPWHTDCSYALEPPKFFGLHVLQADRCGGGTLSVLQVDKVLELVSKEALKTLSEGNFRIEVPSEFANGTKSVIGPVLKLVGGDQVGFQRMKCRYRADIIHPLTEEAESALRELNVALAQARMDKDDLCLNLTPQMLPNGSVLLMDNGKWLHARNEVKDPERHLRRIRWDAREF</sequence>
<dbReference type="InterPro" id="IPR042098">
    <property type="entry name" value="TauD-like_sf"/>
</dbReference>
<evidence type="ECO:0000256" key="1">
    <source>
        <dbReference type="ARBA" id="ARBA00023002"/>
    </source>
</evidence>
<accession>A0A4Z1GBC7</accession>
<protein>
    <recommendedName>
        <fullName evidence="2">TauD/TfdA-like domain-containing protein</fullName>
    </recommendedName>
</protein>
<keyword evidence="1" id="KW-0560">Oxidoreductase</keyword>